<keyword evidence="2" id="KW-1133">Transmembrane helix</keyword>
<name>K2RL51_MACPH</name>
<proteinExistence type="predicted"/>
<organism evidence="3 4">
    <name type="scientific">Macrophomina phaseolina (strain MS6)</name>
    <name type="common">Charcoal rot fungus</name>
    <dbReference type="NCBI Taxonomy" id="1126212"/>
    <lineage>
        <taxon>Eukaryota</taxon>
        <taxon>Fungi</taxon>
        <taxon>Dikarya</taxon>
        <taxon>Ascomycota</taxon>
        <taxon>Pezizomycotina</taxon>
        <taxon>Dothideomycetes</taxon>
        <taxon>Dothideomycetes incertae sedis</taxon>
        <taxon>Botryosphaeriales</taxon>
        <taxon>Botryosphaeriaceae</taxon>
        <taxon>Macrophomina</taxon>
    </lineage>
</organism>
<dbReference type="HOGENOM" id="CLU_1441304_0_0_1"/>
<feature type="transmembrane region" description="Helical" evidence="2">
    <location>
        <begin position="159"/>
        <end position="182"/>
    </location>
</feature>
<evidence type="ECO:0000256" key="1">
    <source>
        <dbReference type="SAM" id="MobiDB-lite"/>
    </source>
</evidence>
<dbReference type="AlphaFoldDB" id="K2RL51"/>
<dbReference type="InParanoid" id="K2RL51"/>
<feature type="region of interest" description="Disordered" evidence="1">
    <location>
        <begin position="1"/>
        <end position="40"/>
    </location>
</feature>
<gene>
    <name evidence="3" type="ORF">MPH_07390</name>
</gene>
<feature type="transmembrane region" description="Helical" evidence="2">
    <location>
        <begin position="93"/>
        <end position="122"/>
    </location>
</feature>
<sequence>MKEVGAARRITRLAVKQPAEDRVEQAESDRPPDTERLAGVRHPSPVDIRINAILNDNNCTPSSSPHRRRCPRARGIITSTGDKESKAPLRMPWWTVMMALLSWMDAIIGGFGGLRVVVVVFWSGSFGELRRVGRISQSPAGGMHQTRQDQQIRLTESPVLVTGNVVCILNALSTVCTYLHVFHFPPLP</sequence>
<comment type="caution">
    <text evidence="3">The sequence shown here is derived from an EMBL/GenBank/DDBJ whole genome shotgun (WGS) entry which is preliminary data.</text>
</comment>
<dbReference type="EMBL" id="AHHD01000299">
    <property type="protein sequence ID" value="EKG15418.1"/>
    <property type="molecule type" value="Genomic_DNA"/>
</dbReference>
<evidence type="ECO:0000313" key="4">
    <source>
        <dbReference type="Proteomes" id="UP000007129"/>
    </source>
</evidence>
<evidence type="ECO:0000256" key="2">
    <source>
        <dbReference type="SAM" id="Phobius"/>
    </source>
</evidence>
<keyword evidence="2" id="KW-0472">Membrane</keyword>
<accession>K2RL51</accession>
<reference evidence="3 4" key="1">
    <citation type="journal article" date="2012" name="BMC Genomics">
        <title>Tools to kill: Genome of one of the most destructive plant pathogenic fungi Macrophomina phaseolina.</title>
        <authorList>
            <person name="Islam M.S."/>
            <person name="Haque M.S."/>
            <person name="Islam M.M."/>
            <person name="Emdad E.M."/>
            <person name="Halim A."/>
            <person name="Hossen Q.M.M."/>
            <person name="Hossain M.Z."/>
            <person name="Ahmed B."/>
            <person name="Rahim S."/>
            <person name="Rahman M.S."/>
            <person name="Alam M.M."/>
            <person name="Hou S."/>
            <person name="Wan X."/>
            <person name="Saito J.A."/>
            <person name="Alam M."/>
        </authorList>
    </citation>
    <scope>NUCLEOTIDE SEQUENCE [LARGE SCALE GENOMIC DNA]</scope>
    <source>
        <strain evidence="3 4">MS6</strain>
    </source>
</reference>
<dbReference type="Proteomes" id="UP000007129">
    <property type="component" value="Unassembled WGS sequence"/>
</dbReference>
<dbReference type="VEuPathDB" id="FungiDB:MPH_07390"/>
<evidence type="ECO:0000313" key="3">
    <source>
        <dbReference type="EMBL" id="EKG15418.1"/>
    </source>
</evidence>
<keyword evidence="2" id="KW-0812">Transmembrane</keyword>
<feature type="compositionally biased region" description="Basic and acidic residues" evidence="1">
    <location>
        <begin position="18"/>
        <end position="38"/>
    </location>
</feature>
<protein>
    <submittedName>
        <fullName evidence="3">Uncharacterized protein</fullName>
    </submittedName>
</protein>